<accession>A0A9N8WGQ5</accession>
<keyword evidence="2" id="KW-1185">Reference proteome</keyword>
<organism evidence="1 2">
    <name type="scientific">Funneliformis mosseae</name>
    <name type="common">Endomycorrhizal fungus</name>
    <name type="synonym">Glomus mosseae</name>
    <dbReference type="NCBI Taxonomy" id="27381"/>
    <lineage>
        <taxon>Eukaryota</taxon>
        <taxon>Fungi</taxon>
        <taxon>Fungi incertae sedis</taxon>
        <taxon>Mucoromycota</taxon>
        <taxon>Glomeromycotina</taxon>
        <taxon>Glomeromycetes</taxon>
        <taxon>Glomerales</taxon>
        <taxon>Glomeraceae</taxon>
        <taxon>Funneliformis</taxon>
    </lineage>
</organism>
<dbReference type="PANTHER" id="PTHR20932">
    <property type="entry name" value="LYSM AND PUTATIVE PEPTIDOGLYCAN-BINDING DOMAIN-CONTAINING PROTEIN"/>
    <property type="match status" value="1"/>
</dbReference>
<reference evidence="1" key="1">
    <citation type="submission" date="2021-06" db="EMBL/GenBank/DDBJ databases">
        <authorList>
            <person name="Kallberg Y."/>
            <person name="Tangrot J."/>
            <person name="Rosling A."/>
        </authorList>
    </citation>
    <scope>NUCLEOTIDE SEQUENCE</scope>
    <source>
        <strain evidence="1">87-6 pot B 2015</strain>
    </source>
</reference>
<dbReference type="InterPro" id="IPR036779">
    <property type="entry name" value="LysM_dom_sf"/>
</dbReference>
<dbReference type="PANTHER" id="PTHR20932:SF8">
    <property type="entry name" value="LD22649P"/>
    <property type="match status" value="1"/>
</dbReference>
<evidence type="ECO:0000313" key="1">
    <source>
        <dbReference type="EMBL" id="CAG8485081.1"/>
    </source>
</evidence>
<dbReference type="EMBL" id="CAJVPP010000460">
    <property type="protein sequence ID" value="CAG8485081.1"/>
    <property type="molecule type" value="Genomic_DNA"/>
</dbReference>
<dbReference type="InterPro" id="IPR045030">
    <property type="entry name" value="LYSM1-4"/>
</dbReference>
<dbReference type="AlphaFoldDB" id="A0A9N8WGQ5"/>
<sequence length="492" mass="54842">MISNNKAKFKIVCGTRPAYSGGLLFYWLLAKNANDTLDLPSLPNPFATECDQNSTDTNSIGTSFMVKGAPPKVFFPPKMSLTKELEYKKKRPLLEHISTSVASSHKLPLIPTNSHPLNHQTTTSPITPTCFIKFHDNHELFSGGIDKRHSSTSLKADIKNIQSNGGSNKEKIKLALTKRRSMPQISINTDLNKQGQQLKNDLLKEDSDERKMVIVHEIKPSDTIAGVALFYGIEKANKLWTNDSIHQRKFLYIPIDQCSIIDDEAKVIVQDDHISIKTNGLSTSDNTTRPTFSPTTPSTPFTIYERELLFCTLPEHANYVYNIHNHHHFGGCSTSSIDSSSSSISSTSSENSNNGNKFTRAEIQQLPADQLTFFPTKRISLSPTSTSANSSALNTPLTTPTLPSPLPVSHIYHHKHNISFPLPTMTQDSIQNPKLVDKLLHSIDYAGEKYWKRNFGSVKVGMGRRKSGGILNDRYDVKKDNITSPFTMFPLL</sequence>
<comment type="caution">
    <text evidence="1">The sequence shown here is derived from an EMBL/GenBank/DDBJ whole genome shotgun (WGS) entry which is preliminary data.</text>
</comment>
<dbReference type="Gene3D" id="3.10.350.10">
    <property type="entry name" value="LysM domain"/>
    <property type="match status" value="1"/>
</dbReference>
<gene>
    <name evidence="1" type="ORF">FMOSSE_LOCUS3227</name>
</gene>
<dbReference type="Proteomes" id="UP000789375">
    <property type="component" value="Unassembled WGS sequence"/>
</dbReference>
<proteinExistence type="predicted"/>
<protein>
    <submittedName>
        <fullName evidence="1">12584_t:CDS:1</fullName>
    </submittedName>
</protein>
<name>A0A9N8WGQ5_FUNMO</name>
<evidence type="ECO:0000313" key="2">
    <source>
        <dbReference type="Proteomes" id="UP000789375"/>
    </source>
</evidence>